<dbReference type="UniPathway" id="UPA00061">
    <property type="reaction ID" value="UER00516"/>
</dbReference>
<name>A0A212JZM9_9DELT</name>
<dbReference type="InterPro" id="IPR017846">
    <property type="entry name" value="Nict_dMeBzImd_PRibTrfase_bact"/>
</dbReference>
<dbReference type="AlphaFoldDB" id="A0A212JZM9"/>
<dbReference type="InterPro" id="IPR023195">
    <property type="entry name" value="Nict_dMeBzImd_PRibTrfase_N"/>
</dbReference>
<comment type="similarity">
    <text evidence="2 10">Belongs to the CobT family.</text>
</comment>
<accession>A0A212JZM9</accession>
<gene>
    <name evidence="10 12" type="primary">cobT</name>
    <name evidence="12" type="ORF">KL86DPRO_20398</name>
</gene>
<dbReference type="NCBIfam" id="NF000996">
    <property type="entry name" value="PRK00105.1"/>
    <property type="match status" value="1"/>
</dbReference>
<dbReference type="GO" id="GO:0008939">
    <property type="term" value="F:nicotinate-nucleotide-dimethylbenzimidazole phosphoribosyltransferase activity"/>
    <property type="evidence" value="ECO:0007669"/>
    <property type="project" value="UniProtKB-UniRule"/>
</dbReference>
<keyword evidence="7 10" id="KW-0808">Transferase</keyword>
<comment type="function">
    <text evidence="10">Catalyzes the synthesis of alpha-ribazole-5'-phosphate from nicotinate mononucleotide (NAMN) and 5,6-dimethylbenzimidazole (DMB).</text>
</comment>
<dbReference type="InterPro" id="IPR036087">
    <property type="entry name" value="Nict_dMeBzImd_PRibTrfase_sf"/>
</dbReference>
<dbReference type="Gene3D" id="3.40.50.10210">
    <property type="match status" value="1"/>
</dbReference>
<evidence type="ECO:0000256" key="2">
    <source>
        <dbReference type="ARBA" id="ARBA00007110"/>
    </source>
</evidence>
<evidence type="ECO:0000256" key="6">
    <source>
        <dbReference type="ARBA" id="ARBA00022676"/>
    </source>
</evidence>
<proteinExistence type="inferred from homology"/>
<keyword evidence="11" id="KW-1133">Transmembrane helix</keyword>
<evidence type="ECO:0000256" key="3">
    <source>
        <dbReference type="ARBA" id="ARBA00011991"/>
    </source>
</evidence>
<dbReference type="InterPro" id="IPR003200">
    <property type="entry name" value="Nict_dMeBzImd_PRibTrfase"/>
</dbReference>
<dbReference type="Pfam" id="PF02277">
    <property type="entry name" value="DBI_PRT"/>
    <property type="match status" value="1"/>
</dbReference>
<evidence type="ECO:0000313" key="12">
    <source>
        <dbReference type="EMBL" id="SBW04921.1"/>
    </source>
</evidence>
<organism evidence="12">
    <name type="scientific">uncultured delta proteobacterium</name>
    <dbReference type="NCBI Taxonomy" id="34034"/>
    <lineage>
        <taxon>Bacteria</taxon>
        <taxon>Deltaproteobacteria</taxon>
        <taxon>environmental samples</taxon>
    </lineage>
</organism>
<keyword evidence="11" id="KW-0812">Transmembrane</keyword>
<dbReference type="HAMAP" id="MF_00230">
    <property type="entry name" value="CobT"/>
    <property type="match status" value="1"/>
</dbReference>
<evidence type="ECO:0000256" key="8">
    <source>
        <dbReference type="ARBA" id="ARBA00030686"/>
    </source>
</evidence>
<feature type="transmembrane region" description="Helical" evidence="11">
    <location>
        <begin position="240"/>
        <end position="262"/>
    </location>
</feature>
<dbReference type="NCBIfam" id="TIGR03160">
    <property type="entry name" value="cobT_DBIPRT"/>
    <property type="match status" value="1"/>
</dbReference>
<dbReference type="CDD" id="cd02439">
    <property type="entry name" value="DMB-PRT_CobT"/>
    <property type="match status" value="1"/>
</dbReference>
<dbReference type="SUPFAM" id="SSF52733">
    <property type="entry name" value="Nicotinate mononucleotide:5,6-dimethylbenzimidazole phosphoribosyltransferase (CobT)"/>
    <property type="match status" value="1"/>
</dbReference>
<protein>
    <recommendedName>
        <fullName evidence="4 10">Nicotinate-nucleotide--dimethylbenzimidazole phosphoribosyltransferase</fullName>
        <shortName evidence="10">NN:DBI PRT</shortName>
        <ecNumber evidence="3 10">2.4.2.21</ecNumber>
    </recommendedName>
    <alternativeName>
        <fullName evidence="8 10">N(1)-alpha-phosphoribosyltransferase</fullName>
    </alternativeName>
</protein>
<dbReference type="GO" id="GO:0009236">
    <property type="term" value="P:cobalamin biosynthetic process"/>
    <property type="evidence" value="ECO:0007669"/>
    <property type="project" value="UniProtKB-UniRule"/>
</dbReference>
<comment type="catalytic activity">
    <reaction evidence="9 10">
        <text>5,6-dimethylbenzimidazole + nicotinate beta-D-ribonucleotide = alpha-ribazole 5'-phosphate + nicotinate + H(+)</text>
        <dbReference type="Rhea" id="RHEA:11196"/>
        <dbReference type="ChEBI" id="CHEBI:15378"/>
        <dbReference type="ChEBI" id="CHEBI:15890"/>
        <dbReference type="ChEBI" id="CHEBI:32544"/>
        <dbReference type="ChEBI" id="CHEBI:57502"/>
        <dbReference type="ChEBI" id="CHEBI:57918"/>
        <dbReference type="EC" id="2.4.2.21"/>
    </reaction>
</comment>
<comment type="pathway">
    <text evidence="1 10">Nucleoside biosynthesis; alpha-ribazole biosynthesis; alpha-ribazole from 5,6-dimethylbenzimidazole: step 1/2.</text>
</comment>
<dbReference type="EC" id="2.4.2.21" evidence="3 10"/>
<keyword evidence="11" id="KW-0472">Membrane</keyword>
<evidence type="ECO:0000256" key="5">
    <source>
        <dbReference type="ARBA" id="ARBA00022573"/>
    </source>
</evidence>
<evidence type="ECO:0000256" key="9">
    <source>
        <dbReference type="ARBA" id="ARBA00047340"/>
    </source>
</evidence>
<evidence type="ECO:0000256" key="10">
    <source>
        <dbReference type="HAMAP-Rule" id="MF_00230"/>
    </source>
</evidence>
<evidence type="ECO:0000256" key="11">
    <source>
        <dbReference type="SAM" id="Phobius"/>
    </source>
</evidence>
<feature type="transmembrane region" description="Helical" evidence="11">
    <location>
        <begin position="268"/>
        <end position="286"/>
    </location>
</feature>
<evidence type="ECO:0000256" key="1">
    <source>
        <dbReference type="ARBA" id="ARBA00005049"/>
    </source>
</evidence>
<dbReference type="FunFam" id="3.40.50.10210:FF:000001">
    <property type="entry name" value="Nicotinate-nucleotide--dimethylbenzimidazole phosphoribosyltransferase"/>
    <property type="match status" value="1"/>
</dbReference>
<feature type="active site" description="Proton acceptor" evidence="10">
    <location>
        <position position="325"/>
    </location>
</feature>
<evidence type="ECO:0000256" key="7">
    <source>
        <dbReference type="ARBA" id="ARBA00022679"/>
    </source>
</evidence>
<dbReference type="EMBL" id="FLUQ01000002">
    <property type="protein sequence ID" value="SBW04921.1"/>
    <property type="molecule type" value="Genomic_DNA"/>
</dbReference>
<evidence type="ECO:0000256" key="4">
    <source>
        <dbReference type="ARBA" id="ARBA00015486"/>
    </source>
</evidence>
<reference evidence="12" key="1">
    <citation type="submission" date="2016-04" db="EMBL/GenBank/DDBJ databases">
        <authorList>
            <person name="Evans L.H."/>
            <person name="Alamgir A."/>
            <person name="Owens N."/>
            <person name="Weber N.D."/>
            <person name="Virtaneva K."/>
            <person name="Barbian K."/>
            <person name="Babar A."/>
            <person name="Rosenke K."/>
        </authorList>
    </citation>
    <scope>NUCLEOTIDE SEQUENCE</scope>
    <source>
        <strain evidence="12">86</strain>
    </source>
</reference>
<keyword evidence="5 10" id="KW-0169">Cobalamin biosynthesis</keyword>
<sequence length="358" mass="36415">MTQTCRLTECVSRISPVDPALRATAMAHIDVLTKPKGSLGRLEEMAARLFAVQNGITPLAADPARIVTVAADHGVAEEGVSTSPPVVTRQQVRNFIGGGGGISVLTRTNAIGLQVVDAGVAGEDFAPHPLLVRKKIAPGTANIAKGPAMTMAECLAALDLGISLAEEAHGEGIRCLGTGEMGIANTTPSTALFAALYDLDPAAITGPGTGLSAEGMRHKVAVIKKALDANRDAVKSNNPVALLAALGGLEIATLAGLILGGASLCMPVVIDGFISTAACAMALAIAPHARDYCFFSHASAEPGHAAVMAKIGERPLVDLDFRLGEGTGAVFGMVILRSAAAMYNEMATFSGAGVSEGS</sequence>
<keyword evidence="6 10" id="KW-0328">Glycosyltransferase</keyword>
<dbReference type="PANTHER" id="PTHR43463:SF1">
    <property type="entry name" value="NICOTINATE-NUCLEOTIDE--DIMETHYLBENZIMIDAZOLE PHOSPHORIBOSYLTRANSFERASE"/>
    <property type="match status" value="1"/>
</dbReference>
<dbReference type="PANTHER" id="PTHR43463">
    <property type="entry name" value="NICOTINATE-NUCLEOTIDE--DIMETHYLBENZIMIDAZOLE PHOSPHORIBOSYLTRANSFERASE"/>
    <property type="match status" value="1"/>
</dbReference>
<dbReference type="Gene3D" id="1.10.1610.10">
    <property type="match status" value="1"/>
</dbReference>